<name>A0A4C1WJX3_EUMVA</name>
<evidence type="ECO:0000313" key="1">
    <source>
        <dbReference type="EMBL" id="GBP51718.1"/>
    </source>
</evidence>
<sequence length="91" mass="10345">MSARCVGVVLHGFISQRLVHLRRNNARQKVPIAKPRSRSLSCSVSTRRSSTPPYREVSLSFNYTPAAIVISRVCYTFRRIGQWKVSIGEPR</sequence>
<keyword evidence="2" id="KW-1185">Reference proteome</keyword>
<reference evidence="1 2" key="1">
    <citation type="journal article" date="2019" name="Commun. Biol.">
        <title>The bagworm genome reveals a unique fibroin gene that provides high tensile strength.</title>
        <authorList>
            <person name="Kono N."/>
            <person name="Nakamura H."/>
            <person name="Ohtoshi R."/>
            <person name="Tomita M."/>
            <person name="Numata K."/>
            <person name="Arakawa K."/>
        </authorList>
    </citation>
    <scope>NUCLEOTIDE SEQUENCE [LARGE SCALE GENOMIC DNA]</scope>
</reference>
<protein>
    <submittedName>
        <fullName evidence="1">Uncharacterized protein</fullName>
    </submittedName>
</protein>
<evidence type="ECO:0000313" key="2">
    <source>
        <dbReference type="Proteomes" id="UP000299102"/>
    </source>
</evidence>
<gene>
    <name evidence="1" type="ORF">EVAR_96269_1</name>
</gene>
<dbReference type="AlphaFoldDB" id="A0A4C1WJX3"/>
<accession>A0A4C1WJX3</accession>
<proteinExistence type="predicted"/>
<organism evidence="1 2">
    <name type="scientific">Eumeta variegata</name>
    <name type="common">Bagworm moth</name>
    <name type="synonym">Eumeta japonica</name>
    <dbReference type="NCBI Taxonomy" id="151549"/>
    <lineage>
        <taxon>Eukaryota</taxon>
        <taxon>Metazoa</taxon>
        <taxon>Ecdysozoa</taxon>
        <taxon>Arthropoda</taxon>
        <taxon>Hexapoda</taxon>
        <taxon>Insecta</taxon>
        <taxon>Pterygota</taxon>
        <taxon>Neoptera</taxon>
        <taxon>Endopterygota</taxon>
        <taxon>Lepidoptera</taxon>
        <taxon>Glossata</taxon>
        <taxon>Ditrysia</taxon>
        <taxon>Tineoidea</taxon>
        <taxon>Psychidae</taxon>
        <taxon>Oiketicinae</taxon>
        <taxon>Eumeta</taxon>
    </lineage>
</organism>
<comment type="caution">
    <text evidence="1">The sequence shown here is derived from an EMBL/GenBank/DDBJ whole genome shotgun (WGS) entry which is preliminary data.</text>
</comment>
<dbReference type="EMBL" id="BGZK01000587">
    <property type="protein sequence ID" value="GBP51718.1"/>
    <property type="molecule type" value="Genomic_DNA"/>
</dbReference>
<dbReference type="Proteomes" id="UP000299102">
    <property type="component" value="Unassembled WGS sequence"/>
</dbReference>